<keyword evidence="1" id="KW-0732">Signal</keyword>
<dbReference type="GO" id="GO:0006508">
    <property type="term" value="P:proteolysis"/>
    <property type="evidence" value="ECO:0007669"/>
    <property type="project" value="InterPro"/>
</dbReference>
<dbReference type="SUPFAM" id="SSF50494">
    <property type="entry name" value="Trypsin-like serine proteases"/>
    <property type="match status" value="1"/>
</dbReference>
<feature type="domain" description="Peptidase S1" evidence="2">
    <location>
        <begin position="40"/>
        <end position="138"/>
    </location>
</feature>
<name>A0AAJ6VNJ6_9HYME</name>
<reference evidence="4" key="1">
    <citation type="submission" date="2025-08" db="UniProtKB">
        <authorList>
            <consortium name="RefSeq"/>
        </authorList>
    </citation>
    <scope>IDENTIFICATION</scope>
</reference>
<evidence type="ECO:0000313" key="3">
    <source>
        <dbReference type="Proteomes" id="UP000695007"/>
    </source>
</evidence>
<dbReference type="RefSeq" id="XP_011495558.1">
    <property type="nucleotide sequence ID" value="XM_011497256.1"/>
</dbReference>
<dbReference type="KEGG" id="csol:105360365"/>
<dbReference type="InterPro" id="IPR001254">
    <property type="entry name" value="Trypsin_dom"/>
</dbReference>
<evidence type="ECO:0000313" key="4">
    <source>
        <dbReference type="RefSeq" id="XP_011495558.1"/>
    </source>
</evidence>
<dbReference type="Pfam" id="PF00089">
    <property type="entry name" value="Trypsin"/>
    <property type="match status" value="1"/>
</dbReference>
<dbReference type="Gene3D" id="2.40.10.10">
    <property type="entry name" value="Trypsin-like serine proteases"/>
    <property type="match status" value="1"/>
</dbReference>
<organism evidence="3 4">
    <name type="scientific">Ceratosolen solmsi marchali</name>
    <dbReference type="NCBI Taxonomy" id="326594"/>
    <lineage>
        <taxon>Eukaryota</taxon>
        <taxon>Metazoa</taxon>
        <taxon>Ecdysozoa</taxon>
        <taxon>Arthropoda</taxon>
        <taxon>Hexapoda</taxon>
        <taxon>Insecta</taxon>
        <taxon>Pterygota</taxon>
        <taxon>Neoptera</taxon>
        <taxon>Endopterygota</taxon>
        <taxon>Hymenoptera</taxon>
        <taxon>Apocrita</taxon>
        <taxon>Proctotrupomorpha</taxon>
        <taxon>Chalcidoidea</taxon>
        <taxon>Agaonidae</taxon>
        <taxon>Agaoninae</taxon>
        <taxon>Ceratosolen</taxon>
    </lineage>
</organism>
<dbReference type="GeneID" id="105360365"/>
<protein>
    <submittedName>
        <fullName evidence="4">Myeloblastin-like</fullName>
    </submittedName>
</protein>
<feature type="chain" id="PRO_5042486704" evidence="1">
    <location>
        <begin position="30"/>
        <end position="141"/>
    </location>
</feature>
<evidence type="ECO:0000259" key="2">
    <source>
        <dbReference type="Pfam" id="PF00089"/>
    </source>
</evidence>
<dbReference type="InterPro" id="IPR009003">
    <property type="entry name" value="Peptidase_S1_PA"/>
</dbReference>
<dbReference type="InterPro" id="IPR043504">
    <property type="entry name" value="Peptidase_S1_PA_chymotrypsin"/>
</dbReference>
<proteinExistence type="predicted"/>
<dbReference type="GO" id="GO:0004252">
    <property type="term" value="F:serine-type endopeptidase activity"/>
    <property type="evidence" value="ECO:0007669"/>
    <property type="project" value="InterPro"/>
</dbReference>
<keyword evidence="3" id="KW-1185">Reference proteome</keyword>
<feature type="signal peptide" evidence="1">
    <location>
        <begin position="1"/>
        <end position="29"/>
    </location>
</feature>
<accession>A0AAJ6VNJ6</accession>
<evidence type="ECO:0000256" key="1">
    <source>
        <dbReference type="SAM" id="SignalP"/>
    </source>
</evidence>
<dbReference type="AlphaFoldDB" id="A0AAJ6VNJ6"/>
<dbReference type="Proteomes" id="UP000695007">
    <property type="component" value="Unplaced"/>
</dbReference>
<gene>
    <name evidence="4" type="primary">LOC105360365</name>
</gene>
<sequence length="141" mass="16190">MFNYSMQLKVYSILASFLIFLKDLDNAAANPMFGENVRLANPGEFPFVASVKRINPSNPLSEYDHLCTGVLISNRDVLTVEHCLQPLSAFYIEISVGSHNIREGIKYPIDWWMSYSTWTTFRHIAPRYNKNDISIIRVSLL</sequence>